<comment type="caution">
    <text evidence="11">The sequence shown here is derived from an EMBL/GenBank/DDBJ whole genome shotgun (WGS) entry which is preliminary data.</text>
</comment>
<dbReference type="GO" id="GO:0000139">
    <property type="term" value="C:Golgi membrane"/>
    <property type="evidence" value="ECO:0007669"/>
    <property type="project" value="UniProtKB-SubCell"/>
</dbReference>
<organism evidence="11 12">
    <name type="scientific">Phytophthora kernoviae 00238/432</name>
    <dbReference type="NCBI Taxonomy" id="1284355"/>
    <lineage>
        <taxon>Eukaryota</taxon>
        <taxon>Sar</taxon>
        <taxon>Stramenopiles</taxon>
        <taxon>Oomycota</taxon>
        <taxon>Peronosporomycetes</taxon>
        <taxon>Peronosporales</taxon>
        <taxon>Peronosporaceae</taxon>
        <taxon>Phytophthora</taxon>
    </lineage>
</organism>
<keyword evidence="9" id="KW-0472">Membrane</keyword>
<evidence type="ECO:0000256" key="3">
    <source>
        <dbReference type="ARBA" id="ARBA00009105"/>
    </source>
</evidence>
<evidence type="ECO:0000256" key="8">
    <source>
        <dbReference type="ARBA" id="ARBA00023034"/>
    </source>
</evidence>
<keyword evidence="5" id="KW-0812">Transmembrane</keyword>
<keyword evidence="4" id="KW-0808">Transferase</keyword>
<evidence type="ECO:0000313" key="12">
    <source>
        <dbReference type="Proteomes" id="UP000702964"/>
    </source>
</evidence>
<accession>A0A8J4SER0</accession>
<dbReference type="PANTHER" id="PTHR31646:SF1">
    <property type="entry name" value="ALPHA-1,2-MANNOSYLTRANSFERASE MNN2"/>
    <property type="match status" value="1"/>
</dbReference>
<comment type="subcellular location">
    <subcellularLocation>
        <location evidence="10">Endomembrane system</location>
        <topology evidence="10">Single-pass membrane protein</topology>
    </subcellularLocation>
    <subcellularLocation>
        <location evidence="1">Golgi apparatus membrane</location>
    </subcellularLocation>
    <subcellularLocation>
        <location evidence="2">Membrane</location>
        <topology evidence="2">Single-pass type II membrane protein</topology>
    </subcellularLocation>
</comment>
<sequence>MAIFLFSYRYPVPKPAIEATEEEQVIETFHQATSTSDEDADATIKAEEHARTVKMLPQDQPFKNMFEQESGQLVIDRRRHALPLELVYFYTFHTPNHFKSLELVHGDKDLFRLAWLKLKSPFYMIQAPPAVAGKVFNNTFCGVTMVQHDTQGEVLFLHRNTRKLTGELKLQNINLKAAAALRVKEKLLLTPGRRTKPTWEEIEEELQNGPSAPTMDPPEPDGYPDTVYWTHMLSFRSTSKVVHYKIDVHQKLDGFPNGQTCYGLAEMLEENEHFYYQDFANFSFAGLETQLRRYAMEAAQVLRAQQDSTETPAIQVRE</sequence>
<gene>
    <name evidence="11" type="ORF">G195_005777</name>
</gene>
<evidence type="ECO:0000256" key="4">
    <source>
        <dbReference type="ARBA" id="ARBA00022679"/>
    </source>
</evidence>
<evidence type="ECO:0000256" key="10">
    <source>
        <dbReference type="ARBA" id="ARBA00037847"/>
    </source>
</evidence>
<reference evidence="11" key="2">
    <citation type="submission" date="2020-02" db="EMBL/GenBank/DDBJ databases">
        <authorList>
            <person name="Studholme D.J."/>
        </authorList>
    </citation>
    <scope>NUCLEOTIDE SEQUENCE</scope>
    <source>
        <strain evidence="11">00238/432</strain>
    </source>
</reference>
<dbReference type="PANTHER" id="PTHR31646">
    <property type="entry name" value="ALPHA-1,2-MANNOSYLTRANSFERASE MNN2"/>
    <property type="match status" value="1"/>
</dbReference>
<evidence type="ECO:0000313" key="11">
    <source>
        <dbReference type="EMBL" id="KAF4321058.1"/>
    </source>
</evidence>
<keyword evidence="8" id="KW-0333">Golgi apparatus</keyword>
<proteinExistence type="inferred from homology"/>
<evidence type="ECO:0000256" key="9">
    <source>
        <dbReference type="ARBA" id="ARBA00023136"/>
    </source>
</evidence>
<evidence type="ECO:0000256" key="1">
    <source>
        <dbReference type="ARBA" id="ARBA00004394"/>
    </source>
</evidence>
<keyword evidence="7" id="KW-1133">Transmembrane helix</keyword>
<dbReference type="EMBL" id="AOFI03000124">
    <property type="protein sequence ID" value="KAF4321058.1"/>
    <property type="molecule type" value="Genomic_DNA"/>
</dbReference>
<dbReference type="GO" id="GO:0046354">
    <property type="term" value="P:mannan biosynthetic process"/>
    <property type="evidence" value="ECO:0007669"/>
    <property type="project" value="TreeGrafter"/>
</dbReference>
<evidence type="ECO:0000256" key="6">
    <source>
        <dbReference type="ARBA" id="ARBA00022968"/>
    </source>
</evidence>
<dbReference type="Proteomes" id="UP000702964">
    <property type="component" value="Unassembled WGS sequence"/>
</dbReference>
<evidence type="ECO:0000256" key="2">
    <source>
        <dbReference type="ARBA" id="ARBA00004606"/>
    </source>
</evidence>
<name>A0A8J4SER0_9STRA</name>
<dbReference type="GO" id="GO:0000026">
    <property type="term" value="F:alpha-1,2-mannosyltransferase activity"/>
    <property type="evidence" value="ECO:0007669"/>
    <property type="project" value="TreeGrafter"/>
</dbReference>
<dbReference type="AlphaFoldDB" id="A0A8J4SER0"/>
<dbReference type="Pfam" id="PF11051">
    <property type="entry name" value="Mannosyl_trans3"/>
    <property type="match status" value="1"/>
</dbReference>
<comment type="similarity">
    <text evidence="3">Belongs to the MNN1/MNT family.</text>
</comment>
<evidence type="ECO:0000256" key="5">
    <source>
        <dbReference type="ARBA" id="ARBA00022692"/>
    </source>
</evidence>
<evidence type="ECO:0000256" key="7">
    <source>
        <dbReference type="ARBA" id="ARBA00022989"/>
    </source>
</evidence>
<keyword evidence="6" id="KW-0735">Signal-anchor</keyword>
<reference evidence="11" key="1">
    <citation type="journal article" date="2015" name="Genom Data">
        <title>Draft genome sequences of Phytophthora kernoviae and Phytophthora ramorum lineage EU2 from Scotland.</title>
        <authorList>
            <person name="Sambles C."/>
            <person name="Schlenzig A."/>
            <person name="O'Neill P."/>
            <person name="Grant M."/>
            <person name="Studholme D.J."/>
        </authorList>
    </citation>
    <scope>NUCLEOTIDE SEQUENCE</scope>
    <source>
        <strain evidence="11">00238/432</strain>
    </source>
</reference>
<protein>
    <submittedName>
        <fullName evidence="11">Uncharacterized protein</fullName>
    </submittedName>
</protein>
<dbReference type="InterPro" id="IPR022751">
    <property type="entry name" value="Alpha_mannosyltransferase"/>
</dbReference>